<evidence type="ECO:0000313" key="3">
    <source>
        <dbReference type="Proteomes" id="UP001066276"/>
    </source>
</evidence>
<feature type="region of interest" description="Disordered" evidence="1">
    <location>
        <begin position="174"/>
        <end position="236"/>
    </location>
</feature>
<feature type="region of interest" description="Disordered" evidence="1">
    <location>
        <begin position="106"/>
        <end position="152"/>
    </location>
</feature>
<gene>
    <name evidence="2" type="ORF">NDU88_002792</name>
</gene>
<dbReference type="AlphaFoldDB" id="A0AAV7TLN0"/>
<evidence type="ECO:0000256" key="1">
    <source>
        <dbReference type="SAM" id="MobiDB-lite"/>
    </source>
</evidence>
<evidence type="ECO:0000313" key="2">
    <source>
        <dbReference type="EMBL" id="KAJ1177537.1"/>
    </source>
</evidence>
<keyword evidence="3" id="KW-1185">Reference proteome</keyword>
<dbReference type="EMBL" id="JANPWB010000006">
    <property type="protein sequence ID" value="KAJ1177537.1"/>
    <property type="molecule type" value="Genomic_DNA"/>
</dbReference>
<accession>A0AAV7TLN0</accession>
<dbReference type="Proteomes" id="UP001066276">
    <property type="component" value="Chromosome 3_2"/>
</dbReference>
<proteinExistence type="predicted"/>
<protein>
    <submittedName>
        <fullName evidence="2">Uncharacterized protein</fullName>
    </submittedName>
</protein>
<comment type="caution">
    <text evidence="2">The sequence shown here is derived from an EMBL/GenBank/DDBJ whole genome shotgun (WGS) entry which is preliminary data.</text>
</comment>
<name>A0AAV7TLN0_PLEWA</name>
<sequence length="253" mass="26480">MFVCCLRSACCYIFSPILDARLRAGYLWPGSGLVHERRCGPGPKREAGWFLGGPVLCRSVIQCGWRGGRSLFVGPHGGPSSRYQQWGPEEMPGSLFLSGVRSLAAAPDQGQNATANPTPVPGAPEVRPRWGTRASTRPAASPGEMIAPGKVSGAPVPGRGVALVSARPFKIQAAPTDRGQAGCRGAPEAAPQPAGPPPGRAAVRAHQPRSPPAIPQGSRAGSPRRCAHASPTSSRPILRLVRGTRRASLPRVH</sequence>
<organism evidence="2 3">
    <name type="scientific">Pleurodeles waltl</name>
    <name type="common">Iberian ribbed newt</name>
    <dbReference type="NCBI Taxonomy" id="8319"/>
    <lineage>
        <taxon>Eukaryota</taxon>
        <taxon>Metazoa</taxon>
        <taxon>Chordata</taxon>
        <taxon>Craniata</taxon>
        <taxon>Vertebrata</taxon>
        <taxon>Euteleostomi</taxon>
        <taxon>Amphibia</taxon>
        <taxon>Batrachia</taxon>
        <taxon>Caudata</taxon>
        <taxon>Salamandroidea</taxon>
        <taxon>Salamandridae</taxon>
        <taxon>Pleurodelinae</taxon>
        <taxon>Pleurodeles</taxon>
    </lineage>
</organism>
<reference evidence="2" key="1">
    <citation type="journal article" date="2022" name="bioRxiv">
        <title>Sequencing and chromosome-scale assembly of the giantPleurodeles waltlgenome.</title>
        <authorList>
            <person name="Brown T."/>
            <person name="Elewa A."/>
            <person name="Iarovenko S."/>
            <person name="Subramanian E."/>
            <person name="Araus A.J."/>
            <person name="Petzold A."/>
            <person name="Susuki M."/>
            <person name="Suzuki K.-i.T."/>
            <person name="Hayashi T."/>
            <person name="Toyoda A."/>
            <person name="Oliveira C."/>
            <person name="Osipova E."/>
            <person name="Leigh N.D."/>
            <person name="Simon A."/>
            <person name="Yun M.H."/>
        </authorList>
    </citation>
    <scope>NUCLEOTIDE SEQUENCE</scope>
    <source>
        <strain evidence="2">20211129_DDA</strain>
        <tissue evidence="2">Liver</tissue>
    </source>
</reference>